<evidence type="ECO:0000313" key="3">
    <source>
        <dbReference type="Proteomes" id="UP000270296"/>
    </source>
</evidence>
<organism evidence="4">
    <name type="scientific">Soboliphyme baturini</name>
    <dbReference type="NCBI Taxonomy" id="241478"/>
    <lineage>
        <taxon>Eukaryota</taxon>
        <taxon>Metazoa</taxon>
        <taxon>Ecdysozoa</taxon>
        <taxon>Nematoda</taxon>
        <taxon>Enoplea</taxon>
        <taxon>Dorylaimia</taxon>
        <taxon>Dioctophymatida</taxon>
        <taxon>Dioctophymatoidea</taxon>
        <taxon>Soboliphymatidae</taxon>
        <taxon>Soboliphyme</taxon>
    </lineage>
</organism>
<evidence type="ECO:0000313" key="4">
    <source>
        <dbReference type="WBParaSite" id="SBAD_0000243101-mRNA-1"/>
    </source>
</evidence>
<dbReference type="EMBL" id="UZAM01007175">
    <property type="protein sequence ID" value="VDO97260.1"/>
    <property type="molecule type" value="Genomic_DNA"/>
</dbReference>
<dbReference type="Proteomes" id="UP000270296">
    <property type="component" value="Unassembled WGS sequence"/>
</dbReference>
<name>A0A183IFC8_9BILA</name>
<sequence length="67" mass="7214">MMALPFSIASLPVDVVVVVVVVVVESRVAADVPLSSASRDCSQKYIPGWIHQLNEQWFGGGHQGKHA</sequence>
<reference evidence="4" key="1">
    <citation type="submission" date="2016-06" db="UniProtKB">
        <authorList>
            <consortium name="WormBaseParasite"/>
        </authorList>
    </citation>
    <scope>IDENTIFICATION</scope>
</reference>
<keyword evidence="3" id="KW-1185">Reference proteome</keyword>
<feature type="chain" id="PRO_5043140084" evidence="1">
    <location>
        <begin position="31"/>
        <end position="67"/>
    </location>
</feature>
<keyword evidence="1" id="KW-0732">Signal</keyword>
<proteinExistence type="predicted"/>
<evidence type="ECO:0000313" key="2">
    <source>
        <dbReference type="EMBL" id="VDO97260.1"/>
    </source>
</evidence>
<evidence type="ECO:0000256" key="1">
    <source>
        <dbReference type="SAM" id="SignalP"/>
    </source>
</evidence>
<gene>
    <name evidence="2" type="ORF">SBAD_LOCUS2322</name>
</gene>
<protein>
    <submittedName>
        <fullName evidence="4">Secreted protein</fullName>
    </submittedName>
</protein>
<dbReference type="AlphaFoldDB" id="A0A183IFC8"/>
<accession>A0A183IFC8</accession>
<feature type="signal peptide" evidence="1">
    <location>
        <begin position="1"/>
        <end position="30"/>
    </location>
</feature>
<reference evidence="2 3" key="2">
    <citation type="submission" date="2018-11" db="EMBL/GenBank/DDBJ databases">
        <authorList>
            <consortium name="Pathogen Informatics"/>
        </authorList>
    </citation>
    <scope>NUCLEOTIDE SEQUENCE [LARGE SCALE GENOMIC DNA]</scope>
</reference>
<dbReference type="WBParaSite" id="SBAD_0000243101-mRNA-1">
    <property type="protein sequence ID" value="SBAD_0000243101-mRNA-1"/>
    <property type="gene ID" value="SBAD_0000243101"/>
</dbReference>